<dbReference type="CDD" id="cd00009">
    <property type="entry name" value="AAA"/>
    <property type="match status" value="1"/>
</dbReference>
<dbReference type="AlphaFoldDB" id="A0A7D5LAZ0"/>
<protein>
    <submittedName>
        <fullName evidence="3">AAA family ATPase</fullName>
    </submittedName>
</protein>
<dbReference type="RefSeq" id="WP_179268796.1">
    <property type="nucleotide sequence ID" value="NZ_CP058579.1"/>
</dbReference>
<dbReference type="Proteomes" id="UP000509626">
    <property type="component" value="Chromosome"/>
</dbReference>
<dbReference type="EMBL" id="CP058579">
    <property type="protein sequence ID" value="QLG62211.1"/>
    <property type="molecule type" value="Genomic_DNA"/>
</dbReference>
<dbReference type="Gene3D" id="3.40.50.300">
    <property type="entry name" value="P-loop containing nucleotide triphosphate hydrolases"/>
    <property type="match status" value="1"/>
</dbReference>
<dbReference type="InterPro" id="IPR011704">
    <property type="entry name" value="ATPase_dyneun-rel_AAA"/>
</dbReference>
<keyword evidence="4" id="KW-1185">Reference proteome</keyword>
<feature type="domain" description="ATPase dynein-related AAA" evidence="2">
    <location>
        <begin position="765"/>
        <end position="939"/>
    </location>
</feature>
<dbReference type="GO" id="GO:0005524">
    <property type="term" value="F:ATP binding"/>
    <property type="evidence" value="ECO:0007669"/>
    <property type="project" value="InterPro"/>
</dbReference>
<evidence type="ECO:0000313" key="4">
    <source>
        <dbReference type="Proteomes" id="UP000509626"/>
    </source>
</evidence>
<dbReference type="SUPFAM" id="SSF52540">
    <property type="entry name" value="P-loop containing nucleoside triphosphate hydrolases"/>
    <property type="match status" value="1"/>
</dbReference>
<feature type="region of interest" description="Disordered" evidence="1">
    <location>
        <begin position="363"/>
        <end position="383"/>
    </location>
</feature>
<gene>
    <name evidence="3" type="ORF">HUG12_10900</name>
</gene>
<dbReference type="KEGG" id="halu:HUG12_10900"/>
<dbReference type="OrthoDB" id="9837at2157"/>
<dbReference type="PANTHER" id="PTHR37291:SF1">
    <property type="entry name" value="TYPE IV METHYL-DIRECTED RESTRICTION ENZYME ECOKMCRB SUBUNIT"/>
    <property type="match status" value="1"/>
</dbReference>
<accession>A0A7D5LAZ0</accession>
<dbReference type="GeneID" id="56037973"/>
<name>A0A7D5LAZ0_9EURY</name>
<dbReference type="GO" id="GO:0016887">
    <property type="term" value="F:ATP hydrolysis activity"/>
    <property type="evidence" value="ECO:0007669"/>
    <property type="project" value="InterPro"/>
</dbReference>
<dbReference type="InterPro" id="IPR052934">
    <property type="entry name" value="Methyl-DNA_Rec/Restrict_Enz"/>
</dbReference>
<reference evidence="3 4" key="1">
    <citation type="submission" date="2020-06" db="EMBL/GenBank/DDBJ databases">
        <title>NJ-3-1, isolated from saline soil.</title>
        <authorList>
            <person name="Cui H.L."/>
            <person name="Shi X."/>
        </authorList>
    </citation>
    <scope>NUCLEOTIDE SEQUENCE [LARGE SCALE GENOMIC DNA]</scope>
    <source>
        <strain evidence="3 4">NJ-3-1</strain>
    </source>
</reference>
<dbReference type="InterPro" id="IPR027417">
    <property type="entry name" value="P-loop_NTPase"/>
</dbReference>
<proteinExistence type="predicted"/>
<evidence type="ECO:0000313" key="3">
    <source>
        <dbReference type="EMBL" id="QLG62211.1"/>
    </source>
</evidence>
<sequence length="1076" mass="120627">MVRHSNTWVFNISPENWESCVDGPADPNFHGKTHVGNPWHGTRRESEPDIESGDLILARITSADGANADFGVKGVWVFDEARKVNSQDEVPWTDAEYEWALYCRPLHRELTEPFTEDFGNEPSFSSNTLQGSIKSLEPADKQEYLTTLLNNIEISTEARERIQSEYDEDAMPKRTKFAEGTPSNDSPSIWFEKTYVDGRDYKQSGELALGKAIYSPAFGTDGSDKYPTMRECKVGDIVLHLVQDNHEIVGASRISSELQTDFEGLPEFGWTEEQYESGGYLRRLSNYEEFDESLKFYDEVLEKEQYKEPLLEIRENHMYLPFTRRLAFTQGDYLARCPKKLASILAAENESLKDYIDQANVKLPNPPEGANNTGEKTNDDKFNSTSFEKIGPATEEILNRLEKSSYPNILRRHSDLSRFEEWSRALYGFQPSSFVTPEDETVLLDLESVLYDLQPQLAEIAGDLNIGKLNHADPWEVVFLALLRDIQADLHGRGAIDFEPNANQPKLNVIKRRAYDAFDHPEHPLIKPLLDQDVCVYKLTAPPDYWLTALRYRAIGFEPDGETLWNGISEGVSEGDLLLFHAAGDPAHTELEKQSGYVFGGALVDMTFEDDSEWWLEAQTGERSYPMRVAFERLFLTQGAASLGDPPSTNEPVSRLSAAIARLQESALPISCVNELCDDAVESAFPTRTAAVELTDDVDWGRREAVLDALSWEVTEVSPVAIHRRFEGRIPAETYSHLHFPENCGVATETEIAQQVTAALRSGKHIIFTGPPGTGKTEIAEATTEHLENAYPNLFSGSRLTTATADWSTFDTVGGYMPDPDVDGDQLDFHPGVILNRFKNPDTGIQANEPTIIDEINRANIDKAFGQLFTTLSGQTVTLPYRLKAAPGQELEIVSHDEANLLVSRARFVIPASWRIFGTMNTFDKTSLYEMSYAFMRRFSFIRIGVPDIPSDGAEQEALLSKYTDDDVWNIDASPQQLRYVAAVWRATNTAVAERSIGPAIVEDILLYITAHETASDLSPRLTEAVISYIFPQLEGVPERKEIVRSIAGVSDIDEEELERAASDMLGISDLDQDSE</sequence>
<dbReference type="Pfam" id="PF07728">
    <property type="entry name" value="AAA_5"/>
    <property type="match status" value="1"/>
</dbReference>
<evidence type="ECO:0000256" key="1">
    <source>
        <dbReference type="SAM" id="MobiDB-lite"/>
    </source>
</evidence>
<dbReference type="PANTHER" id="PTHR37291">
    <property type="entry name" value="5-METHYLCYTOSINE-SPECIFIC RESTRICTION ENZYME B"/>
    <property type="match status" value="1"/>
</dbReference>
<evidence type="ECO:0000259" key="2">
    <source>
        <dbReference type="Pfam" id="PF07728"/>
    </source>
</evidence>
<organism evidence="3 4">
    <name type="scientific">Halorarum salinum</name>
    <dbReference type="NCBI Taxonomy" id="2743089"/>
    <lineage>
        <taxon>Archaea</taxon>
        <taxon>Methanobacteriati</taxon>
        <taxon>Methanobacteriota</taxon>
        <taxon>Stenosarchaea group</taxon>
        <taxon>Halobacteria</taxon>
        <taxon>Halobacteriales</taxon>
        <taxon>Haloferacaceae</taxon>
        <taxon>Halorarum</taxon>
    </lineage>
</organism>